<feature type="region of interest" description="Disordered" evidence="2">
    <location>
        <begin position="148"/>
        <end position="170"/>
    </location>
</feature>
<comment type="caution">
    <text evidence="4">The sequence shown here is derived from an EMBL/GenBank/DDBJ whole genome shotgun (WGS) entry which is preliminary data.</text>
</comment>
<reference evidence="4" key="1">
    <citation type="journal article" date="2021" name="Front. Plant Sci.">
        <title>Chromosome-Scale Genome Assembly for Chinese Sour Jujube and Insights Into Its Genome Evolution and Domestication Signature.</title>
        <authorList>
            <person name="Shen L.-Y."/>
            <person name="Luo H."/>
            <person name="Wang X.-L."/>
            <person name="Wang X.-M."/>
            <person name="Qiu X.-J."/>
            <person name="Liu H."/>
            <person name="Zhou S.-S."/>
            <person name="Jia K.-H."/>
            <person name="Nie S."/>
            <person name="Bao Y.-T."/>
            <person name="Zhang R.-G."/>
            <person name="Yun Q.-Z."/>
            <person name="Chai Y.-H."/>
            <person name="Lu J.-Y."/>
            <person name="Li Y."/>
            <person name="Zhao S.-W."/>
            <person name="Mao J.-F."/>
            <person name="Jia S.-G."/>
            <person name="Mao Y.-M."/>
        </authorList>
    </citation>
    <scope>NUCLEOTIDE SEQUENCE</scope>
    <source>
        <strain evidence="4">AT0</strain>
        <tissue evidence="4">Leaf</tissue>
    </source>
</reference>
<sequence>MRGKGVLKENSKLRTCSGKKTVKSGQVNGNSGNAIVIDLDSDNVFTIDGTDSLQEKFRGSSSLREGKKFSFEGVIYVDDDDENDVDPPVRAEDGGDLDSDATSSKSPCSVFNHRQNSVCLDCDDCQVVQEKTSAFQFSKHKGTFFVKSPSRNRYGLDPTSDSGSSDSDFSDCEIIEDSLGKFREQWEKAYQKKKHVVNCQSGLEDQASASGSNSESPASGEEENRRGQHGEAPVCSTSSSVDYGKENLSEYMETDPVYMKSTPHSPRMDNFFVDSNQKFEQETFTHVNHRSAKEKEDNEQNFGKGLHSCDSYPRSNNFDKRNTSFQDEGDDDESFEVPTFNISSPIENEKQASSVDKEKLDHGQPFMSNSRTSDDAQVGNIFSPNENEHQTVAMDKEKLDNGQLYEAQFGDISSANEKENRTSAMGKEKLDDGQLYEAQVDDVSCSDDRVGVPEEVFLHSSLSEGKSEVSSEKACYQGEVRQDSKEVTSCNNTCNETPLNEEPCRVEARESCDIGDSGHAQDGHATLVSSREKLKETDEYKRATEEEWASRQRELRIQSEEAKRLRKRKKADLLRLEDMQRRQKQRVEEVRETQKKDEENLNLKEQLRGEIRKELDRLEMTCIDMTSLLRGLGIQVGSSFLPKSHEVRAAYKRAVLKFHPDRASRSDIRQQVEAEEKFKLISRMREKFLSSSCC</sequence>
<dbReference type="PANTHER" id="PTHR36335">
    <property type="entry name" value="CHAPERONE DNAJ-DOMAIN SUPERFAMILY PROTEIN"/>
    <property type="match status" value="1"/>
</dbReference>
<dbReference type="InterPro" id="IPR001623">
    <property type="entry name" value="DnaJ_domain"/>
</dbReference>
<dbReference type="OrthoDB" id="498970at2759"/>
<evidence type="ECO:0000259" key="3">
    <source>
        <dbReference type="PROSITE" id="PS50076"/>
    </source>
</evidence>
<evidence type="ECO:0000256" key="1">
    <source>
        <dbReference type="SAM" id="Coils"/>
    </source>
</evidence>
<dbReference type="Proteomes" id="UP000813462">
    <property type="component" value="Unassembled WGS sequence"/>
</dbReference>
<feature type="region of interest" description="Disordered" evidence="2">
    <location>
        <begin position="288"/>
        <end position="338"/>
    </location>
</feature>
<gene>
    <name evidence="4" type="ORF">FEM48_Zijuj10G0102800</name>
</gene>
<dbReference type="AlphaFoldDB" id="A0A978UMT1"/>
<evidence type="ECO:0000256" key="2">
    <source>
        <dbReference type="SAM" id="MobiDB-lite"/>
    </source>
</evidence>
<accession>A0A978UMT1</accession>
<feature type="coiled-coil region" evidence="1">
    <location>
        <begin position="559"/>
        <end position="621"/>
    </location>
</feature>
<feature type="compositionally biased region" description="Low complexity" evidence="2">
    <location>
        <begin position="207"/>
        <end position="219"/>
    </location>
</feature>
<evidence type="ECO:0000313" key="4">
    <source>
        <dbReference type="EMBL" id="KAH7516133.1"/>
    </source>
</evidence>
<dbReference type="InterPro" id="IPR036869">
    <property type="entry name" value="J_dom_sf"/>
</dbReference>
<feature type="region of interest" description="Disordered" evidence="2">
    <location>
        <begin position="203"/>
        <end position="242"/>
    </location>
</feature>
<organism evidence="4 5">
    <name type="scientific">Ziziphus jujuba var. spinosa</name>
    <dbReference type="NCBI Taxonomy" id="714518"/>
    <lineage>
        <taxon>Eukaryota</taxon>
        <taxon>Viridiplantae</taxon>
        <taxon>Streptophyta</taxon>
        <taxon>Embryophyta</taxon>
        <taxon>Tracheophyta</taxon>
        <taxon>Spermatophyta</taxon>
        <taxon>Magnoliopsida</taxon>
        <taxon>eudicotyledons</taxon>
        <taxon>Gunneridae</taxon>
        <taxon>Pentapetalae</taxon>
        <taxon>rosids</taxon>
        <taxon>fabids</taxon>
        <taxon>Rosales</taxon>
        <taxon>Rhamnaceae</taxon>
        <taxon>Paliureae</taxon>
        <taxon>Ziziphus</taxon>
    </lineage>
</organism>
<keyword evidence="1" id="KW-0175">Coiled coil</keyword>
<dbReference type="SUPFAM" id="SSF46565">
    <property type="entry name" value="Chaperone J-domain"/>
    <property type="match status" value="1"/>
</dbReference>
<dbReference type="PROSITE" id="PS50076">
    <property type="entry name" value="DNAJ_2"/>
    <property type="match status" value="1"/>
</dbReference>
<feature type="region of interest" description="Disordered" evidence="2">
    <location>
        <begin position="515"/>
        <end position="534"/>
    </location>
</feature>
<feature type="domain" description="J" evidence="3">
    <location>
        <begin position="627"/>
        <end position="694"/>
    </location>
</feature>
<dbReference type="CDD" id="cd06257">
    <property type="entry name" value="DnaJ"/>
    <property type="match status" value="1"/>
</dbReference>
<dbReference type="PANTHER" id="PTHR36335:SF1">
    <property type="entry name" value="CHAPERONE DNAJ-DOMAIN SUPERFAMILY PROTEIN"/>
    <property type="match status" value="1"/>
</dbReference>
<dbReference type="Gene3D" id="1.10.287.110">
    <property type="entry name" value="DnaJ domain"/>
    <property type="match status" value="1"/>
</dbReference>
<dbReference type="EMBL" id="JAEACU010000010">
    <property type="protein sequence ID" value="KAH7516133.1"/>
    <property type="molecule type" value="Genomic_DNA"/>
</dbReference>
<feature type="region of interest" description="Disordered" evidence="2">
    <location>
        <begin position="79"/>
        <end position="106"/>
    </location>
</feature>
<protein>
    <recommendedName>
        <fullName evidence="3">J domain-containing protein</fullName>
    </recommendedName>
</protein>
<dbReference type="SMR" id="A0A978UMT1"/>
<name>A0A978UMT1_ZIZJJ</name>
<evidence type="ECO:0000313" key="5">
    <source>
        <dbReference type="Proteomes" id="UP000813462"/>
    </source>
</evidence>
<proteinExistence type="predicted"/>